<evidence type="ECO:0008006" key="4">
    <source>
        <dbReference type="Google" id="ProtNLM"/>
    </source>
</evidence>
<reference evidence="2 3" key="1">
    <citation type="submission" date="2015-08" db="EMBL/GenBank/DDBJ databases">
        <title>Genome sequencing and assembly of the deep-sea bacterium Idiomarina zobellii.</title>
        <authorList>
            <person name="Mithoefer S.D."/>
            <person name="Rheaume B.A."/>
            <person name="MacLea K.S."/>
        </authorList>
    </citation>
    <scope>NUCLEOTIDE SEQUENCE [LARGE SCALE GENOMIC DNA]</scope>
    <source>
        <strain evidence="2 3">KMM 231</strain>
    </source>
</reference>
<dbReference type="AlphaFoldDB" id="A0A837ND52"/>
<comment type="caution">
    <text evidence="2">The sequence shown here is derived from an EMBL/GenBank/DDBJ whole genome shotgun (WGS) entry which is preliminary data.</text>
</comment>
<dbReference type="EMBL" id="LHSG01000013">
    <property type="protein sequence ID" value="KPD23130.1"/>
    <property type="molecule type" value="Genomic_DNA"/>
</dbReference>
<keyword evidence="1" id="KW-0732">Signal</keyword>
<dbReference type="Pfam" id="PF11659">
    <property type="entry name" value="DUF3261"/>
    <property type="match status" value="1"/>
</dbReference>
<evidence type="ECO:0000313" key="2">
    <source>
        <dbReference type="EMBL" id="KPD23130.1"/>
    </source>
</evidence>
<dbReference type="OrthoDB" id="6240830at2"/>
<gene>
    <name evidence="2" type="ORF">AFK76_10570</name>
</gene>
<proteinExistence type="predicted"/>
<sequence length="195" mass="21769">MTGVFRCVTLALVLFAVAGCATLGSKDRLQVPVGAGYYSLQWQWPGEPLQVWQEVRWSQKAEQVKNREFVVSVLLESERLLLVALSPLGNELFRSELTASGHSFKGSDFLDEPKLALQVWADLQLALWPLETVNAHMSSGALQPENGRRNLRDDGELVWSSGVTMNTSGTIENKQRGYELTVNTLQYDVLDNDEN</sequence>
<feature type="chain" id="PRO_5032336293" description="DUF3261 domain-containing protein" evidence="1">
    <location>
        <begin position="22"/>
        <end position="195"/>
    </location>
</feature>
<name>A0A837ND52_9GAMM</name>
<feature type="signal peptide" evidence="1">
    <location>
        <begin position="1"/>
        <end position="21"/>
    </location>
</feature>
<dbReference type="PROSITE" id="PS51257">
    <property type="entry name" value="PROKAR_LIPOPROTEIN"/>
    <property type="match status" value="1"/>
</dbReference>
<evidence type="ECO:0000256" key="1">
    <source>
        <dbReference type="SAM" id="SignalP"/>
    </source>
</evidence>
<evidence type="ECO:0000313" key="3">
    <source>
        <dbReference type="Proteomes" id="UP000053030"/>
    </source>
</evidence>
<accession>A0A837ND52</accession>
<organism evidence="2 3">
    <name type="scientific">Idiomarina zobellii</name>
    <dbReference type="NCBI Taxonomy" id="86103"/>
    <lineage>
        <taxon>Bacteria</taxon>
        <taxon>Pseudomonadati</taxon>
        <taxon>Pseudomonadota</taxon>
        <taxon>Gammaproteobacteria</taxon>
        <taxon>Alteromonadales</taxon>
        <taxon>Idiomarinaceae</taxon>
        <taxon>Idiomarina</taxon>
    </lineage>
</organism>
<dbReference type="InterPro" id="IPR021675">
    <property type="entry name" value="DUF3261"/>
</dbReference>
<keyword evidence="3" id="KW-1185">Reference proteome</keyword>
<protein>
    <recommendedName>
        <fullName evidence="4">DUF3261 domain-containing protein</fullName>
    </recommendedName>
</protein>
<dbReference type="Proteomes" id="UP000053030">
    <property type="component" value="Unassembled WGS sequence"/>
</dbReference>
<dbReference type="RefSeq" id="WP_053954256.1">
    <property type="nucleotide sequence ID" value="NZ_FNCB01000014.1"/>
</dbReference>